<evidence type="ECO:0000259" key="2">
    <source>
        <dbReference type="PROSITE" id="PS50031"/>
    </source>
</evidence>
<protein>
    <recommendedName>
        <fullName evidence="2">EH domain-containing protein</fullName>
    </recommendedName>
</protein>
<feature type="domain" description="EH" evidence="2">
    <location>
        <begin position="605"/>
        <end position="711"/>
    </location>
</feature>
<dbReference type="InterPro" id="IPR011992">
    <property type="entry name" value="EF-hand-dom_pair"/>
</dbReference>
<dbReference type="EMBL" id="MU006568">
    <property type="protein sequence ID" value="KAF2748705.1"/>
    <property type="molecule type" value="Genomic_DNA"/>
</dbReference>
<feature type="region of interest" description="Disordered" evidence="1">
    <location>
        <begin position="63"/>
        <end position="102"/>
    </location>
</feature>
<dbReference type="CDD" id="cd00052">
    <property type="entry name" value="EH"/>
    <property type="match status" value="1"/>
</dbReference>
<evidence type="ECO:0000313" key="3">
    <source>
        <dbReference type="EMBL" id="KAF2748705.1"/>
    </source>
</evidence>
<dbReference type="SUPFAM" id="SSF47473">
    <property type="entry name" value="EF-hand"/>
    <property type="match status" value="1"/>
</dbReference>
<feature type="compositionally biased region" description="Polar residues" evidence="1">
    <location>
        <begin position="398"/>
        <end position="414"/>
    </location>
</feature>
<organism evidence="3 4">
    <name type="scientific">Sporormia fimetaria CBS 119925</name>
    <dbReference type="NCBI Taxonomy" id="1340428"/>
    <lineage>
        <taxon>Eukaryota</taxon>
        <taxon>Fungi</taxon>
        <taxon>Dikarya</taxon>
        <taxon>Ascomycota</taxon>
        <taxon>Pezizomycotina</taxon>
        <taxon>Dothideomycetes</taxon>
        <taxon>Pleosporomycetidae</taxon>
        <taxon>Pleosporales</taxon>
        <taxon>Sporormiaceae</taxon>
        <taxon>Sporormia</taxon>
    </lineage>
</organism>
<feature type="compositionally biased region" description="Polar residues" evidence="1">
    <location>
        <begin position="362"/>
        <end position="381"/>
    </location>
</feature>
<accession>A0A6A6VDR8</accession>
<dbReference type="PROSITE" id="PS50031">
    <property type="entry name" value="EH"/>
    <property type="match status" value="1"/>
</dbReference>
<dbReference type="SMART" id="SM00027">
    <property type="entry name" value="EH"/>
    <property type="match status" value="1"/>
</dbReference>
<evidence type="ECO:0000313" key="4">
    <source>
        <dbReference type="Proteomes" id="UP000799440"/>
    </source>
</evidence>
<dbReference type="Gene3D" id="1.10.238.10">
    <property type="entry name" value="EF-hand"/>
    <property type="match status" value="1"/>
</dbReference>
<gene>
    <name evidence="3" type="ORF">M011DRAFT_476097</name>
</gene>
<dbReference type="InterPro" id="IPR000261">
    <property type="entry name" value="EH_dom"/>
</dbReference>
<dbReference type="Pfam" id="PF12763">
    <property type="entry name" value="EH"/>
    <property type="match status" value="1"/>
</dbReference>
<feature type="region of interest" description="Disordered" evidence="1">
    <location>
        <begin position="513"/>
        <end position="574"/>
    </location>
</feature>
<feature type="compositionally biased region" description="Basic and acidic residues" evidence="1">
    <location>
        <begin position="329"/>
        <end position="339"/>
    </location>
</feature>
<feature type="compositionally biased region" description="Basic and acidic residues" evidence="1">
    <location>
        <begin position="432"/>
        <end position="447"/>
    </location>
</feature>
<evidence type="ECO:0000256" key="1">
    <source>
        <dbReference type="SAM" id="MobiDB-lite"/>
    </source>
</evidence>
<reference evidence="3" key="1">
    <citation type="journal article" date="2020" name="Stud. Mycol.">
        <title>101 Dothideomycetes genomes: a test case for predicting lifestyles and emergence of pathogens.</title>
        <authorList>
            <person name="Haridas S."/>
            <person name="Albert R."/>
            <person name="Binder M."/>
            <person name="Bloem J."/>
            <person name="Labutti K."/>
            <person name="Salamov A."/>
            <person name="Andreopoulos B."/>
            <person name="Baker S."/>
            <person name="Barry K."/>
            <person name="Bills G."/>
            <person name="Bluhm B."/>
            <person name="Cannon C."/>
            <person name="Castanera R."/>
            <person name="Culley D."/>
            <person name="Daum C."/>
            <person name="Ezra D."/>
            <person name="Gonzalez J."/>
            <person name="Henrissat B."/>
            <person name="Kuo A."/>
            <person name="Liang C."/>
            <person name="Lipzen A."/>
            <person name="Lutzoni F."/>
            <person name="Magnuson J."/>
            <person name="Mondo S."/>
            <person name="Nolan M."/>
            <person name="Ohm R."/>
            <person name="Pangilinan J."/>
            <person name="Park H.-J."/>
            <person name="Ramirez L."/>
            <person name="Alfaro M."/>
            <person name="Sun H."/>
            <person name="Tritt A."/>
            <person name="Yoshinaga Y."/>
            <person name="Zwiers L.-H."/>
            <person name="Turgeon B."/>
            <person name="Goodwin S."/>
            <person name="Spatafora J."/>
            <person name="Crous P."/>
            <person name="Grigoriev I."/>
        </authorList>
    </citation>
    <scope>NUCLEOTIDE SEQUENCE</scope>
    <source>
        <strain evidence="3">CBS 119925</strain>
    </source>
</reference>
<feature type="compositionally biased region" description="Polar residues" evidence="1">
    <location>
        <begin position="249"/>
        <end position="267"/>
    </location>
</feature>
<feature type="region of interest" description="Disordered" evidence="1">
    <location>
        <begin position="140"/>
        <end position="497"/>
    </location>
</feature>
<dbReference type="OrthoDB" id="10045710at2759"/>
<proteinExistence type="predicted"/>
<keyword evidence="4" id="KW-1185">Reference proteome</keyword>
<feature type="compositionally biased region" description="Polar residues" evidence="1">
    <location>
        <begin position="476"/>
        <end position="487"/>
    </location>
</feature>
<feature type="compositionally biased region" description="Basic residues" evidence="1">
    <location>
        <begin position="529"/>
        <end position="539"/>
    </location>
</feature>
<dbReference type="AlphaFoldDB" id="A0A6A6VDR8"/>
<dbReference type="Proteomes" id="UP000799440">
    <property type="component" value="Unassembled WGS sequence"/>
</dbReference>
<sequence>MSPATNARNISAQTTGDTQYNVRDAALLGASSAFSRPTVKPSKGTNIYTGADNGALLAATKVGTGSARGSPQGTTAPLRRDWTGGNSNNRQHRPPSPRKQSTQFITSASLGVPYDNTDERTPSPSNIAARLAAARFSPMRPEAPPIMSERSSNDGNVLPPAGSVSSILRRIDSEAPNRQPLPRRNIDPPASPQRHTDDTPIPRTSTLVHMFETDRPTTFVKPTAEPLTVSRTSPPLTKPPKPQRALNLSFDSGSSHTLRDGSTTSPTPDRLKPKVKPKPRTLSMDGGGESPAKPKVKPKPRTISIDGSEESPLRPKVKPKPRTLSMDGSAERPVRKNDGRITPAKPKPPQLAAVKPPLARSKPSNQTSSHQRTQSLESARTTLARRRFSTTSRHSDENASSASSYVSAPEQQPQALVKAKPNLPPPRRSGRARSEMVPEPTRPKAEATHSAPPPQPAPECSMSSRRPTGRAPASPPSESVFHSNYQRESAKQLTKHLTGESLSNAIVGAAVAATSPGPLTSQPPPLPPPRKHHHLHLHHDRSPSPQKPIGKLRTTLRKESTSSSEDESEKYKKKGTRIMGMRKKHPNKHQEGTRKRWRDTITERERKRYEGVWAANRGLYIQAPARSPSHGSQMDDPTADVLNIVVKELWMRSRLPELVLEEVWDLVDGRGVGRLRREEFVVGMWLIDQRLKGRKLPLKVSDSVWASVRGVGVKVKVKGV</sequence>
<name>A0A6A6VDR8_9PLEO</name>